<dbReference type="SMART" id="SM00841">
    <property type="entry name" value="Elong-fact-P_C"/>
    <property type="match status" value="1"/>
</dbReference>
<evidence type="ECO:0000256" key="3">
    <source>
        <dbReference type="ARBA" id="ARBA00009479"/>
    </source>
</evidence>
<protein>
    <recommendedName>
        <fullName evidence="7 8">Elongation factor P</fullName>
        <shortName evidence="7">EF-P</shortName>
    </recommendedName>
</protein>
<dbReference type="Pfam" id="PF09285">
    <property type="entry name" value="Elong-fact-P_C"/>
    <property type="match status" value="1"/>
</dbReference>
<dbReference type="InterPro" id="IPR013852">
    <property type="entry name" value="Transl_elong_P/YeiP_CS"/>
</dbReference>
<evidence type="ECO:0000313" key="14">
    <source>
        <dbReference type="Proteomes" id="UP000003288"/>
    </source>
</evidence>
<sequence length="187" mass="21465">MAYSMSDLKKYLNIELDGIPYKIIEYHHVKPGKGAAFVRTKLKNLIDGRVIEKTFHAGDKADEPNLERRKYQYSYNEGDIYYFMDKETFEMLPVDVKVFEESKDFLLEGMEVDILFHNGKVIGVELPMQVELEVIETQPVSNRDRSGACRKPAKLETGAIVTVPCHIVEGDKIKVDTRSGEYLEKVK</sequence>
<dbReference type="NCBIfam" id="TIGR00038">
    <property type="entry name" value="efp"/>
    <property type="match status" value="1"/>
</dbReference>
<dbReference type="Pfam" id="PF01132">
    <property type="entry name" value="EFP"/>
    <property type="match status" value="1"/>
</dbReference>
<evidence type="ECO:0000256" key="7">
    <source>
        <dbReference type="HAMAP-Rule" id="MF_00141"/>
    </source>
</evidence>
<dbReference type="FunFam" id="2.40.50.140:FF:000009">
    <property type="entry name" value="Elongation factor P"/>
    <property type="match status" value="1"/>
</dbReference>
<evidence type="ECO:0000256" key="2">
    <source>
        <dbReference type="ARBA" id="ARBA00004815"/>
    </source>
</evidence>
<dbReference type="PANTHER" id="PTHR30053">
    <property type="entry name" value="ELONGATION FACTOR P"/>
    <property type="match status" value="1"/>
</dbReference>
<organism evidence="12 14">
    <name type="scientific">Caminibacter mediatlanticus TB-2</name>
    <dbReference type="NCBI Taxonomy" id="391592"/>
    <lineage>
        <taxon>Bacteria</taxon>
        <taxon>Pseudomonadati</taxon>
        <taxon>Campylobacterota</taxon>
        <taxon>Epsilonproteobacteria</taxon>
        <taxon>Nautiliales</taxon>
        <taxon>Nautiliaceae</taxon>
        <taxon>Caminibacter</taxon>
    </lineage>
</organism>
<dbReference type="AlphaFoldDB" id="A0AAI9AIL0"/>
<evidence type="ECO:0000256" key="8">
    <source>
        <dbReference type="NCBIfam" id="TIGR00038"/>
    </source>
</evidence>
<keyword evidence="5 7" id="KW-0251">Elongation factor</keyword>
<keyword evidence="4 7" id="KW-0963">Cytoplasm</keyword>
<reference evidence="13 15" key="2">
    <citation type="submission" date="2019-05" db="EMBL/GenBank/DDBJ databases">
        <title>A comparative analysis of the Nautiliaceae.</title>
        <authorList>
            <person name="Grosche A."/>
            <person name="Smedile F."/>
            <person name="Vetriani C."/>
        </authorList>
    </citation>
    <scope>NUCLEOTIDE SEQUENCE [LARGE SCALE GENOMIC DNA]</scope>
    <source>
        <strain evidence="13 15">TB-2</strain>
    </source>
</reference>
<dbReference type="FunFam" id="2.40.50.140:FF:000004">
    <property type="entry name" value="Elongation factor P"/>
    <property type="match status" value="1"/>
</dbReference>
<evidence type="ECO:0000256" key="1">
    <source>
        <dbReference type="ARBA" id="ARBA00004496"/>
    </source>
</evidence>
<dbReference type="GO" id="GO:0005829">
    <property type="term" value="C:cytosol"/>
    <property type="evidence" value="ECO:0007669"/>
    <property type="project" value="UniProtKB-ARBA"/>
</dbReference>
<dbReference type="PIRSF" id="PIRSF005901">
    <property type="entry name" value="EF-P"/>
    <property type="match status" value="1"/>
</dbReference>
<keyword evidence="6 7" id="KW-0648">Protein biosynthesis</keyword>
<dbReference type="Proteomes" id="UP000306825">
    <property type="component" value="Chromosome"/>
</dbReference>
<dbReference type="SUPFAM" id="SSF50104">
    <property type="entry name" value="Translation proteins SH3-like domain"/>
    <property type="match status" value="1"/>
</dbReference>
<dbReference type="InterPro" id="IPR014722">
    <property type="entry name" value="Rib_uL2_dom2"/>
</dbReference>
<comment type="pathway">
    <text evidence="2 7">Protein biosynthesis; polypeptide chain elongation.</text>
</comment>
<dbReference type="Pfam" id="PF08207">
    <property type="entry name" value="EFP_N"/>
    <property type="match status" value="1"/>
</dbReference>
<dbReference type="HAMAP" id="MF_00141">
    <property type="entry name" value="EF_P"/>
    <property type="match status" value="1"/>
</dbReference>
<dbReference type="GO" id="GO:0003746">
    <property type="term" value="F:translation elongation factor activity"/>
    <property type="evidence" value="ECO:0007669"/>
    <property type="project" value="UniProtKB-UniRule"/>
</dbReference>
<dbReference type="InterPro" id="IPR001059">
    <property type="entry name" value="Transl_elong_P/YeiP_cen"/>
</dbReference>
<reference evidence="12 14" key="1">
    <citation type="journal article" date="2011" name="Stand. Genomic Sci.">
        <title>Draft genome sequence of Caminibacter mediatlanticus strain TB-2, an epsilonproteobacterium isolated from a deep-sea hydrothermal vent.</title>
        <authorList>
            <person name="Giovannelli D."/>
            <person name="Ferriera S."/>
            <person name="Johnson J."/>
            <person name="Kravitz S."/>
            <person name="Perez-Rodriguez I."/>
            <person name="Ricci J."/>
            <person name="O'Brien C."/>
            <person name="Voordeckers J.W."/>
            <person name="Bini E."/>
            <person name="Vetriani C."/>
        </authorList>
    </citation>
    <scope>NUCLEOTIDE SEQUENCE [LARGE SCALE GENOMIC DNA]</scope>
    <source>
        <strain evidence="12 14">TB-2</strain>
    </source>
</reference>
<evidence type="ECO:0000313" key="15">
    <source>
        <dbReference type="Proteomes" id="UP000306825"/>
    </source>
</evidence>
<proteinExistence type="inferred from homology"/>
<dbReference type="InterPro" id="IPR012340">
    <property type="entry name" value="NA-bd_OB-fold"/>
</dbReference>
<evidence type="ECO:0000259" key="10">
    <source>
        <dbReference type="SMART" id="SM00841"/>
    </source>
</evidence>
<dbReference type="PANTHER" id="PTHR30053:SF12">
    <property type="entry name" value="ELONGATION FACTOR P (EF-P) FAMILY PROTEIN"/>
    <property type="match status" value="1"/>
</dbReference>
<evidence type="ECO:0000256" key="6">
    <source>
        <dbReference type="ARBA" id="ARBA00022917"/>
    </source>
</evidence>
<dbReference type="EMBL" id="CP040463">
    <property type="protein sequence ID" value="QCT94794.1"/>
    <property type="molecule type" value="Genomic_DNA"/>
</dbReference>
<evidence type="ECO:0000313" key="12">
    <source>
        <dbReference type="EMBL" id="EDM24144.1"/>
    </source>
</evidence>
<dbReference type="CDD" id="cd05794">
    <property type="entry name" value="S1_EF-P_repeat_2"/>
    <property type="match status" value="1"/>
</dbReference>
<accession>A0AAI9AIL0</accession>
<dbReference type="RefSeq" id="WP_007472802.1">
    <property type="nucleotide sequence ID" value="NZ_ABCJ01000001.1"/>
</dbReference>
<dbReference type="Gene3D" id="2.30.30.30">
    <property type="match status" value="1"/>
</dbReference>
<dbReference type="SUPFAM" id="SSF50249">
    <property type="entry name" value="Nucleic acid-binding proteins"/>
    <property type="match status" value="2"/>
</dbReference>
<dbReference type="PROSITE" id="PS01275">
    <property type="entry name" value="EFP"/>
    <property type="match status" value="1"/>
</dbReference>
<comment type="function">
    <text evidence="7">Involved in peptide bond synthesis. Stimulates efficient translation and peptide-bond synthesis on native or reconstituted 70S ribosomes in vitro. Probably functions indirectly by altering the affinity of the ribosome for aminoacyl-tRNA, thus increasing their reactivity as acceptors for peptidyl transferase.</text>
</comment>
<dbReference type="Proteomes" id="UP000003288">
    <property type="component" value="Unassembled WGS sequence"/>
</dbReference>
<dbReference type="InterPro" id="IPR013185">
    <property type="entry name" value="Transl_elong_KOW-like"/>
</dbReference>
<name>A0AAI9AIL0_9BACT</name>
<dbReference type="InterPro" id="IPR015365">
    <property type="entry name" value="Elong-fact-P_C"/>
</dbReference>
<keyword evidence="15" id="KW-1185">Reference proteome</keyword>
<dbReference type="FunFam" id="2.30.30.30:FF:000003">
    <property type="entry name" value="Elongation factor P"/>
    <property type="match status" value="1"/>
</dbReference>
<dbReference type="InterPro" id="IPR020599">
    <property type="entry name" value="Transl_elong_fac_P/YeiP"/>
</dbReference>
<comment type="subcellular location">
    <subcellularLocation>
        <location evidence="1 7">Cytoplasm</location>
    </subcellularLocation>
</comment>
<evidence type="ECO:0000313" key="13">
    <source>
        <dbReference type="EMBL" id="QCT94794.1"/>
    </source>
</evidence>
<dbReference type="NCBIfam" id="NF001810">
    <property type="entry name" value="PRK00529.1"/>
    <property type="match status" value="1"/>
</dbReference>
<dbReference type="Gene3D" id="2.40.50.140">
    <property type="entry name" value="Nucleic acid-binding proteins"/>
    <property type="match status" value="2"/>
</dbReference>
<evidence type="ECO:0000259" key="11">
    <source>
        <dbReference type="SMART" id="SM01185"/>
    </source>
</evidence>
<feature type="domain" description="Elongation factor P C-terminal" evidence="10">
    <location>
        <begin position="130"/>
        <end position="185"/>
    </location>
</feature>
<evidence type="ECO:0000256" key="5">
    <source>
        <dbReference type="ARBA" id="ARBA00022768"/>
    </source>
</evidence>
<dbReference type="SMART" id="SM01185">
    <property type="entry name" value="EFP"/>
    <property type="match status" value="1"/>
</dbReference>
<feature type="domain" description="Translation elongation factor P/YeiP central" evidence="11">
    <location>
        <begin position="68"/>
        <end position="122"/>
    </location>
</feature>
<evidence type="ECO:0000256" key="4">
    <source>
        <dbReference type="ARBA" id="ARBA00022490"/>
    </source>
</evidence>
<gene>
    <name evidence="7 13" type="primary">efp</name>
    <name evidence="12" type="ORF">CMTB2_01473</name>
    <name evidence="13" type="ORF">FE773_06245</name>
</gene>
<comment type="similarity">
    <text evidence="3 7 9">Belongs to the elongation factor P family.</text>
</comment>
<dbReference type="CDD" id="cd04470">
    <property type="entry name" value="S1_EF-P_repeat_1"/>
    <property type="match status" value="1"/>
</dbReference>
<dbReference type="EMBL" id="ABCJ01000001">
    <property type="protein sequence ID" value="EDM24144.1"/>
    <property type="molecule type" value="Genomic_DNA"/>
</dbReference>
<evidence type="ECO:0000256" key="9">
    <source>
        <dbReference type="RuleBase" id="RU004389"/>
    </source>
</evidence>
<dbReference type="InterPro" id="IPR011768">
    <property type="entry name" value="Transl_elongation_fac_P"/>
</dbReference>
<dbReference type="InterPro" id="IPR008991">
    <property type="entry name" value="Translation_prot_SH3-like_sf"/>
</dbReference>
<dbReference type="GO" id="GO:0043043">
    <property type="term" value="P:peptide biosynthetic process"/>
    <property type="evidence" value="ECO:0007669"/>
    <property type="project" value="InterPro"/>
</dbReference>